<proteinExistence type="predicted"/>
<sequence>MDQPPTNNDRADADLVVALDYLMLPSFRSGHQVTVDAYDCWRRITDDVKPRTLDVRDCGP</sequence>
<evidence type="ECO:0000313" key="1">
    <source>
        <dbReference type="EMBL" id="ASK47317.1"/>
    </source>
</evidence>
<reference evidence="1" key="1">
    <citation type="submission" date="2016-10" db="EMBL/GenBank/DDBJ databases">
        <title>Agrobacterium Ti plasmids: Classification based on T-DNA and Vir regions organization.</title>
        <authorList>
            <person name="Nabi N."/>
            <person name="Vial L."/>
            <person name="Ben Hafsa A."/>
            <person name="Chapulliot D."/>
            <person name="Berard A."/>
            <person name="Chauveau A."/>
            <person name="Le Paslier M.-C."/>
            <person name="Harzallah Skhiri F."/>
            <person name="Brunel D."/>
            <person name="Nesme X."/>
            <person name="Chaouachi M."/>
        </authorList>
    </citation>
    <scope>NUCLEOTIDE SEQUENCE</scope>
    <source>
        <strain evidence="1">CFBP4424</strain>
        <plasmid evidence="1">pTi_CFBP4424</plasmid>
    </source>
</reference>
<accession>A0A2Z2PWS7</accession>
<name>A0A2Z2PWS7_9HYPH</name>
<protein>
    <submittedName>
        <fullName evidence="1">Uncharacterized protein</fullName>
    </submittedName>
</protein>
<organism evidence="1">
    <name type="scientific">Agrobacterium tomkonis</name>
    <dbReference type="NCBI Taxonomy" id="1183410"/>
    <lineage>
        <taxon>Bacteria</taxon>
        <taxon>Pseudomonadati</taxon>
        <taxon>Pseudomonadota</taxon>
        <taxon>Alphaproteobacteria</taxon>
        <taxon>Hyphomicrobiales</taxon>
        <taxon>Rhizobiaceae</taxon>
        <taxon>Rhizobium/Agrobacterium group</taxon>
        <taxon>Agrobacterium</taxon>
        <taxon>Agrobacterium tumefaciens complex</taxon>
    </lineage>
</organism>
<dbReference type="AlphaFoldDB" id="A0A2Z2PWS7"/>
<geneLocation type="plasmid" evidence="1">
    <name>pTi_CFBP4424</name>
</geneLocation>
<dbReference type="EMBL" id="KY000062">
    <property type="protein sequence ID" value="ASK47317.1"/>
    <property type="molecule type" value="Genomic_DNA"/>
</dbReference>
<keyword evidence="1" id="KW-0614">Plasmid</keyword>